<sequence>MTARSAEAMWSGEMAWSVGFSLLAAFLFAGAAALQYRAARRAVHGGSDATAAQGLIRRLVRDPVWLTGWGVNLAGFAAQATALHFGSTAIVQPLLVTQLVFTIMLGTVGTGRRPARMDLLGGVAVSAGLAVLFTVPGAIPPEGEPSRPRLFLAGLIAAPLIIVLSRAAWLRRGPVRAALLGVCAGLCFAATAVLIKLTTADLVNRGVAATAVDWPGYALAGSTLLGLVIEQRAFAAGSLPAAMTAMTMTNPIASYLVAVLAFHTLPPRTAAAFVAVSFTAMLLTAGVALLSRSAAAARREATGVREPR</sequence>
<evidence type="ECO:0008006" key="4">
    <source>
        <dbReference type="Google" id="ProtNLM"/>
    </source>
</evidence>
<dbReference type="PANTHER" id="PTHR40761">
    <property type="entry name" value="CONSERVED INTEGRAL MEMBRANE ALANINE VALINE AND LEUCINE RICH PROTEIN-RELATED"/>
    <property type="match status" value="1"/>
</dbReference>
<feature type="transmembrane region" description="Helical" evidence="1">
    <location>
        <begin position="177"/>
        <end position="195"/>
    </location>
</feature>
<feature type="transmembrane region" description="Helical" evidence="1">
    <location>
        <begin position="269"/>
        <end position="290"/>
    </location>
</feature>
<dbReference type="EMBL" id="VCKW01000294">
    <property type="protein sequence ID" value="TMQ90414.1"/>
    <property type="molecule type" value="Genomic_DNA"/>
</dbReference>
<keyword evidence="1" id="KW-0472">Membrane</keyword>
<feature type="transmembrane region" description="Helical" evidence="1">
    <location>
        <begin position="207"/>
        <end position="229"/>
    </location>
</feature>
<comment type="caution">
    <text evidence="2">The sequence shown here is derived from an EMBL/GenBank/DDBJ whole genome shotgun (WGS) entry which is preliminary data.</text>
</comment>
<evidence type="ECO:0000256" key="1">
    <source>
        <dbReference type="SAM" id="Phobius"/>
    </source>
</evidence>
<dbReference type="Proteomes" id="UP000309174">
    <property type="component" value="Unassembled WGS sequence"/>
</dbReference>
<dbReference type="InterPro" id="IPR037185">
    <property type="entry name" value="EmrE-like"/>
</dbReference>
<dbReference type="AlphaFoldDB" id="A0A5C4J1K0"/>
<evidence type="ECO:0000313" key="3">
    <source>
        <dbReference type="Proteomes" id="UP000309174"/>
    </source>
</evidence>
<feature type="transmembrane region" description="Helical" evidence="1">
    <location>
        <begin position="64"/>
        <end position="83"/>
    </location>
</feature>
<organism evidence="2 3">
    <name type="scientific">Actinomadura soli</name>
    <dbReference type="NCBI Taxonomy" id="2508997"/>
    <lineage>
        <taxon>Bacteria</taxon>
        <taxon>Bacillati</taxon>
        <taxon>Actinomycetota</taxon>
        <taxon>Actinomycetes</taxon>
        <taxon>Streptosporangiales</taxon>
        <taxon>Thermomonosporaceae</taxon>
        <taxon>Actinomadura</taxon>
    </lineage>
</organism>
<dbReference type="RefSeq" id="WP_138649595.1">
    <property type="nucleotide sequence ID" value="NZ_VCKW01000294.1"/>
</dbReference>
<reference evidence="2 3" key="1">
    <citation type="submission" date="2019-05" db="EMBL/GenBank/DDBJ databases">
        <title>Draft genome sequence of Actinomadura sp. 14C53.</title>
        <authorList>
            <person name="Saricaoglu S."/>
            <person name="Isik K."/>
        </authorList>
    </citation>
    <scope>NUCLEOTIDE SEQUENCE [LARGE SCALE GENOMIC DNA]</scope>
    <source>
        <strain evidence="2 3">14C53</strain>
    </source>
</reference>
<protein>
    <recommendedName>
        <fullName evidence="4">DMT family transporter</fullName>
    </recommendedName>
</protein>
<dbReference type="SUPFAM" id="SSF103481">
    <property type="entry name" value="Multidrug resistance efflux transporter EmrE"/>
    <property type="match status" value="1"/>
</dbReference>
<keyword evidence="1" id="KW-1133">Transmembrane helix</keyword>
<gene>
    <name evidence="2" type="ORF">ETD83_35565</name>
</gene>
<dbReference type="PANTHER" id="PTHR40761:SF1">
    <property type="entry name" value="CONSERVED INTEGRAL MEMBRANE ALANINE VALINE AND LEUCINE RICH PROTEIN-RELATED"/>
    <property type="match status" value="1"/>
</dbReference>
<feature type="transmembrane region" description="Helical" evidence="1">
    <location>
        <begin position="119"/>
        <end position="139"/>
    </location>
</feature>
<feature type="transmembrane region" description="Helical" evidence="1">
    <location>
        <begin position="241"/>
        <end position="263"/>
    </location>
</feature>
<keyword evidence="1" id="KW-0812">Transmembrane</keyword>
<keyword evidence="3" id="KW-1185">Reference proteome</keyword>
<feature type="transmembrane region" description="Helical" evidence="1">
    <location>
        <begin position="14"/>
        <end position="34"/>
    </location>
</feature>
<feature type="transmembrane region" description="Helical" evidence="1">
    <location>
        <begin position="89"/>
        <end position="107"/>
    </location>
</feature>
<accession>A0A5C4J1K0</accession>
<evidence type="ECO:0000313" key="2">
    <source>
        <dbReference type="EMBL" id="TMQ90414.1"/>
    </source>
</evidence>
<name>A0A5C4J1K0_9ACTN</name>
<dbReference type="NCBIfam" id="NF038012">
    <property type="entry name" value="DMT_1"/>
    <property type="match status" value="1"/>
</dbReference>
<dbReference type="OrthoDB" id="4571836at2"/>
<proteinExistence type="predicted"/>
<feature type="transmembrane region" description="Helical" evidence="1">
    <location>
        <begin position="151"/>
        <end position="170"/>
    </location>
</feature>